<dbReference type="AlphaFoldDB" id="A0AA90H9V2"/>
<accession>A0AA90H9V2</accession>
<name>A0AA90H9V2_9ACTN</name>
<gene>
    <name evidence="1" type="ORF">POF50_035155</name>
</gene>
<dbReference type="EMBL" id="JABXJJ020000089">
    <property type="protein sequence ID" value="MDI5974526.1"/>
    <property type="molecule type" value="Genomic_DNA"/>
</dbReference>
<reference evidence="1" key="1">
    <citation type="submission" date="2023-05" db="EMBL/GenBank/DDBJ databases">
        <title>Streptantibioticus silvisoli sp. nov., acidotolerant actinomycetes 1 from pine litter.</title>
        <authorList>
            <person name="Swiecimska M."/>
            <person name="Golinska P."/>
            <person name="Sangal V."/>
            <person name="Wachnowicz B."/>
            <person name="Goodfellow M."/>
        </authorList>
    </citation>
    <scope>NUCLEOTIDE SEQUENCE</scope>
    <source>
        <strain evidence="1">SL13</strain>
    </source>
</reference>
<protein>
    <submittedName>
        <fullName evidence="1">Uncharacterized protein</fullName>
    </submittedName>
</protein>
<proteinExistence type="predicted"/>
<organism evidence="1">
    <name type="scientific">Streptantibioticus silvisoli</name>
    <dbReference type="NCBI Taxonomy" id="2705255"/>
    <lineage>
        <taxon>Bacteria</taxon>
        <taxon>Bacillati</taxon>
        <taxon>Actinomycetota</taxon>
        <taxon>Actinomycetes</taxon>
        <taxon>Kitasatosporales</taxon>
        <taxon>Streptomycetaceae</taxon>
        <taxon>Streptantibioticus</taxon>
    </lineage>
</organism>
<evidence type="ECO:0000313" key="1">
    <source>
        <dbReference type="EMBL" id="MDI5974526.1"/>
    </source>
</evidence>
<comment type="caution">
    <text evidence="1">The sequence shown here is derived from an EMBL/GenBank/DDBJ whole genome shotgun (WGS) entry which is preliminary data.</text>
</comment>
<sequence length="155" mass="16832">MAFEFFDMVFQQPDIDPNLDDLPLEAVTYPATARREAEVWTAEVHGLPDGLSAHAEAATWHEMEEALVARVPRDLKAAPGTVIVSVEPADQNAVTAIRALTQARLNRALAEQAERDAARAAVRLLASQGWDAEDIGTVLRLPTARVENVLAPAEV</sequence>